<dbReference type="SUPFAM" id="SSF75217">
    <property type="entry name" value="alpha/beta knot"/>
    <property type="match status" value="1"/>
</dbReference>
<dbReference type="PANTHER" id="PTHR43191">
    <property type="entry name" value="RRNA METHYLTRANSFERASE 3"/>
    <property type="match status" value="1"/>
</dbReference>
<dbReference type="InterPro" id="IPR053888">
    <property type="entry name" value="MRM3-like_sub_bind"/>
</dbReference>
<evidence type="ECO:0000313" key="5">
    <source>
        <dbReference type="EMBL" id="RGV77435.1"/>
    </source>
</evidence>
<organism evidence="5 6">
    <name type="scientific">Enterocloster bolteae</name>
    <dbReference type="NCBI Taxonomy" id="208479"/>
    <lineage>
        <taxon>Bacteria</taxon>
        <taxon>Bacillati</taxon>
        <taxon>Bacillota</taxon>
        <taxon>Clostridia</taxon>
        <taxon>Lachnospirales</taxon>
        <taxon>Lachnospiraceae</taxon>
        <taxon>Enterocloster</taxon>
    </lineage>
</organism>
<comment type="similarity">
    <text evidence="1">Belongs to the class IV-like SAM-binding methyltransferase superfamily. RNA methyltransferase TrmH family.</text>
</comment>
<dbReference type="InterPro" id="IPR051259">
    <property type="entry name" value="rRNA_Methyltransferase"/>
</dbReference>
<dbReference type="GO" id="GO:0008173">
    <property type="term" value="F:RNA methyltransferase activity"/>
    <property type="evidence" value="ECO:0007669"/>
    <property type="project" value="InterPro"/>
</dbReference>
<dbReference type="PANTHER" id="PTHR43191:SF2">
    <property type="entry name" value="RRNA METHYLTRANSFERASE 3, MITOCHONDRIAL"/>
    <property type="match status" value="1"/>
</dbReference>
<dbReference type="InterPro" id="IPR029028">
    <property type="entry name" value="Alpha/beta_knot_MTases"/>
</dbReference>
<protein>
    <submittedName>
        <fullName evidence="5">RNA methyltransferase</fullName>
    </submittedName>
</protein>
<dbReference type="CDD" id="cd18095">
    <property type="entry name" value="SpoU-like_rRNA-MTase"/>
    <property type="match status" value="1"/>
</dbReference>
<evidence type="ECO:0000256" key="2">
    <source>
        <dbReference type="ARBA" id="ARBA00022603"/>
    </source>
</evidence>
<dbReference type="Pfam" id="PF00588">
    <property type="entry name" value="SpoU_methylase"/>
    <property type="match status" value="1"/>
</dbReference>
<dbReference type="GO" id="GO:0005737">
    <property type="term" value="C:cytoplasm"/>
    <property type="evidence" value="ECO:0007669"/>
    <property type="project" value="UniProtKB-ARBA"/>
</dbReference>
<dbReference type="InterPro" id="IPR001537">
    <property type="entry name" value="SpoU_MeTrfase"/>
</dbReference>
<evidence type="ECO:0000259" key="4">
    <source>
        <dbReference type="SMART" id="SM00967"/>
    </source>
</evidence>
<evidence type="ECO:0000256" key="3">
    <source>
        <dbReference type="ARBA" id="ARBA00022679"/>
    </source>
</evidence>
<dbReference type="Gene3D" id="3.40.1280.10">
    <property type="match status" value="1"/>
</dbReference>
<evidence type="ECO:0000313" key="6">
    <source>
        <dbReference type="Proteomes" id="UP000284543"/>
    </source>
</evidence>
<dbReference type="GO" id="GO:0003723">
    <property type="term" value="F:RNA binding"/>
    <property type="evidence" value="ECO:0007669"/>
    <property type="project" value="InterPro"/>
</dbReference>
<dbReference type="EMBL" id="QRZM01000002">
    <property type="protein sequence ID" value="RGV77435.1"/>
    <property type="molecule type" value="Genomic_DNA"/>
</dbReference>
<proteinExistence type="inferred from homology"/>
<keyword evidence="3 5" id="KW-0808">Transferase</keyword>
<reference evidence="5 6" key="1">
    <citation type="submission" date="2018-08" db="EMBL/GenBank/DDBJ databases">
        <title>A genome reference for cultivated species of the human gut microbiota.</title>
        <authorList>
            <person name="Zou Y."/>
            <person name="Xue W."/>
            <person name="Luo G."/>
        </authorList>
    </citation>
    <scope>NUCLEOTIDE SEQUENCE [LARGE SCALE GENOMIC DNA]</scope>
    <source>
        <strain evidence="5 6">AF14-18</strain>
    </source>
</reference>
<comment type="caution">
    <text evidence="5">The sequence shown here is derived from an EMBL/GenBank/DDBJ whole genome shotgun (WGS) entry which is preliminary data.</text>
</comment>
<dbReference type="Proteomes" id="UP000284543">
    <property type="component" value="Unassembled WGS sequence"/>
</dbReference>
<dbReference type="Pfam" id="PF22435">
    <property type="entry name" value="MRM3-like_sub_bind"/>
    <property type="match status" value="1"/>
</dbReference>
<dbReference type="InterPro" id="IPR029026">
    <property type="entry name" value="tRNA_m1G_MTases_N"/>
</dbReference>
<dbReference type="AlphaFoldDB" id="A0A412ZBF2"/>
<dbReference type="Gene3D" id="3.30.1330.30">
    <property type="match status" value="1"/>
</dbReference>
<dbReference type="GO" id="GO:0006396">
    <property type="term" value="P:RNA processing"/>
    <property type="evidence" value="ECO:0007669"/>
    <property type="project" value="InterPro"/>
</dbReference>
<gene>
    <name evidence="5" type="ORF">DWW02_07125</name>
</gene>
<accession>A0A412ZBF2</accession>
<dbReference type="GO" id="GO:0032259">
    <property type="term" value="P:methylation"/>
    <property type="evidence" value="ECO:0007669"/>
    <property type="project" value="UniProtKB-KW"/>
</dbReference>
<sequence>MINSTSNKQVKRVVSLRSKAKARREEGMYVVEGLRMCRELNPEDVDALYVTENFAGDADNRKWMGRFRPEMVSDVVMNVMADTQTPQGVLAVVRQKRYTMDDIVKPAPDGRSLAIMVLETIQDPGNLGTIIRAGEGAGITGIVMNHDTADIYNPKVIRSTMGSIFRMPFVYADDLQDACLLMKNRGVRLFAAHLKGMNNYDQEDYTDNVGFLIGNEANGLTEETTSLADCLVKIPMEGKVESLNAAIAASVLMFETARQRRSCSVPAETA</sequence>
<keyword evidence="2 5" id="KW-0489">Methyltransferase</keyword>
<dbReference type="RefSeq" id="WP_118018003.1">
    <property type="nucleotide sequence ID" value="NZ_CAUHGS010000002.1"/>
</dbReference>
<dbReference type="InterPro" id="IPR029064">
    <property type="entry name" value="Ribosomal_eL30-like_sf"/>
</dbReference>
<dbReference type="SUPFAM" id="SSF55315">
    <property type="entry name" value="L30e-like"/>
    <property type="match status" value="1"/>
</dbReference>
<feature type="domain" description="RNA 2-O ribose methyltransferase substrate binding" evidence="4">
    <location>
        <begin position="30"/>
        <end position="99"/>
    </location>
</feature>
<dbReference type="SMART" id="SM00967">
    <property type="entry name" value="SpoU_sub_bind"/>
    <property type="match status" value="1"/>
</dbReference>
<evidence type="ECO:0000256" key="1">
    <source>
        <dbReference type="ARBA" id="ARBA00007228"/>
    </source>
</evidence>
<dbReference type="InterPro" id="IPR013123">
    <property type="entry name" value="SpoU_subst-bd"/>
</dbReference>
<name>A0A412ZBF2_9FIRM</name>